<evidence type="ECO:0000313" key="4">
    <source>
        <dbReference type="Proteomes" id="UP001162836"/>
    </source>
</evidence>
<gene>
    <name evidence="3" type="ORF">LRS37_06960</name>
</gene>
<dbReference type="Gene3D" id="2.60.40.2360">
    <property type="entry name" value="Intracellular proteinase inhibitor BsuPI"/>
    <property type="match status" value="1"/>
</dbReference>
<sequence length="160" mass="17825">MKSTRLIKGTALALFIGILSSCGLESNSPGSSGQVNIENHQNNHRSEKWKAAIETKVETNGVKVDYKVTNISGQPQKLTFQNGLQVDYILYDGAGNKIKQLSKEVLSTQAIQEEYVKNDEEFAKEFVISNLSNGHYKLEVFLTAKEEKAKVVTDFMINKP</sequence>
<keyword evidence="4" id="KW-1185">Reference proteome</keyword>
<proteinExistence type="predicted"/>
<dbReference type="EMBL" id="JAJODE010000014">
    <property type="protein sequence ID" value="MCD4838614.1"/>
    <property type="molecule type" value="Genomic_DNA"/>
</dbReference>
<feature type="signal peptide" evidence="1">
    <location>
        <begin position="1"/>
        <end position="21"/>
    </location>
</feature>
<keyword evidence="1" id="KW-0732">Signal</keyword>
<dbReference type="InterPro" id="IPR038144">
    <property type="entry name" value="IPI"/>
</dbReference>
<name>A0ABS8QH79_9BACI</name>
<dbReference type="Pfam" id="PF12690">
    <property type="entry name" value="BsuPI"/>
    <property type="match status" value="1"/>
</dbReference>
<protein>
    <recommendedName>
        <fullName evidence="2">Intracellular proteinase inhibitor BsuPI domain-containing protein</fullName>
    </recommendedName>
</protein>
<evidence type="ECO:0000259" key="2">
    <source>
        <dbReference type="Pfam" id="PF12690"/>
    </source>
</evidence>
<evidence type="ECO:0000256" key="1">
    <source>
        <dbReference type="SAM" id="SignalP"/>
    </source>
</evidence>
<organism evidence="3 4">
    <name type="scientific">Neobacillus sedimentimangrovi</name>
    <dbReference type="NCBI Taxonomy" id="2699460"/>
    <lineage>
        <taxon>Bacteria</taxon>
        <taxon>Bacillati</taxon>
        <taxon>Bacillota</taxon>
        <taxon>Bacilli</taxon>
        <taxon>Bacillales</taxon>
        <taxon>Bacillaceae</taxon>
        <taxon>Neobacillus</taxon>
    </lineage>
</organism>
<feature type="chain" id="PRO_5046112363" description="Intracellular proteinase inhibitor BsuPI domain-containing protein" evidence="1">
    <location>
        <begin position="22"/>
        <end position="160"/>
    </location>
</feature>
<reference evidence="3 4" key="1">
    <citation type="journal article" date="2023" name="Antonie Van Leeuwenhoek">
        <title>Unveiling the genomic potential of a novel thermostable glycoside hydrolases producing Neobacillus sedimentimangrovi UE25.</title>
        <authorList>
            <person name="Ejaz U."/>
            <person name="Saleem F."/>
            <person name="Rashid R."/>
            <person name="Hasan K.A."/>
            <person name="Syed M.N."/>
            <person name="Sohail M."/>
        </authorList>
    </citation>
    <scope>NUCLEOTIDE SEQUENCE [LARGE SCALE GENOMIC DNA]</scope>
    <source>
        <strain evidence="3 4">UE25</strain>
    </source>
</reference>
<feature type="domain" description="Intracellular proteinase inhibitor BsuPI" evidence="2">
    <location>
        <begin position="53"/>
        <end position="146"/>
    </location>
</feature>
<evidence type="ECO:0000313" key="3">
    <source>
        <dbReference type="EMBL" id="MCD4838614.1"/>
    </source>
</evidence>
<dbReference type="RefSeq" id="WP_038535444.1">
    <property type="nucleotide sequence ID" value="NZ_JAAFZF010000001.1"/>
</dbReference>
<dbReference type="Proteomes" id="UP001162836">
    <property type="component" value="Unassembled WGS sequence"/>
</dbReference>
<accession>A0ABS8QH79</accession>
<comment type="caution">
    <text evidence="3">The sequence shown here is derived from an EMBL/GenBank/DDBJ whole genome shotgun (WGS) entry which is preliminary data.</text>
</comment>
<dbReference type="PROSITE" id="PS51257">
    <property type="entry name" value="PROKAR_LIPOPROTEIN"/>
    <property type="match status" value="1"/>
</dbReference>
<dbReference type="InterPro" id="IPR020481">
    <property type="entry name" value="Intracell_prot_inh_BsuPI"/>
</dbReference>